<dbReference type="AlphaFoldDB" id="A0A9N9I3M3"/>
<accession>A0A9N9I3M3</accession>
<keyword evidence="2" id="KW-1185">Reference proteome</keyword>
<protein>
    <submittedName>
        <fullName evidence="1">18798_t:CDS:1</fullName>
    </submittedName>
</protein>
<comment type="caution">
    <text evidence="1">The sequence shown here is derived from an EMBL/GenBank/DDBJ whole genome shotgun (WGS) entry which is preliminary data.</text>
</comment>
<proteinExistence type="predicted"/>
<dbReference type="Proteomes" id="UP000789342">
    <property type="component" value="Unassembled WGS sequence"/>
</dbReference>
<feature type="non-terminal residue" evidence="1">
    <location>
        <position position="69"/>
    </location>
</feature>
<dbReference type="EMBL" id="CAJVPV010021471">
    <property type="protein sequence ID" value="CAG8718012.1"/>
    <property type="molecule type" value="Genomic_DNA"/>
</dbReference>
<reference evidence="1" key="1">
    <citation type="submission" date="2021-06" db="EMBL/GenBank/DDBJ databases">
        <authorList>
            <person name="Kallberg Y."/>
            <person name="Tangrot J."/>
            <person name="Rosling A."/>
        </authorList>
    </citation>
    <scope>NUCLEOTIDE SEQUENCE</scope>
    <source>
        <strain evidence="1">CL551</strain>
    </source>
</reference>
<sequence length="69" mass="7312">VFLVLYIHVYPTGSASGLEHQAAERVTCAPIGPVLGNRAGHLCPNTSFVAQQTALNDKNRAGPYHATIP</sequence>
<gene>
    <name evidence="1" type="ORF">AMORRO_LOCUS13147</name>
</gene>
<organism evidence="1 2">
    <name type="scientific">Acaulospora morrowiae</name>
    <dbReference type="NCBI Taxonomy" id="94023"/>
    <lineage>
        <taxon>Eukaryota</taxon>
        <taxon>Fungi</taxon>
        <taxon>Fungi incertae sedis</taxon>
        <taxon>Mucoromycota</taxon>
        <taxon>Glomeromycotina</taxon>
        <taxon>Glomeromycetes</taxon>
        <taxon>Diversisporales</taxon>
        <taxon>Acaulosporaceae</taxon>
        <taxon>Acaulospora</taxon>
    </lineage>
</organism>
<evidence type="ECO:0000313" key="1">
    <source>
        <dbReference type="EMBL" id="CAG8718012.1"/>
    </source>
</evidence>
<name>A0A9N9I3M3_9GLOM</name>
<evidence type="ECO:0000313" key="2">
    <source>
        <dbReference type="Proteomes" id="UP000789342"/>
    </source>
</evidence>